<dbReference type="RefSeq" id="WP_066821719.1">
    <property type="nucleotide sequence ID" value="NZ_LTBA01000001.1"/>
</dbReference>
<accession>A0A151B7W7</accession>
<dbReference type="PANTHER" id="PTHR40056:SF1">
    <property type="entry name" value="DUF1836 DOMAIN-CONTAINING PROTEIN"/>
    <property type="match status" value="1"/>
</dbReference>
<dbReference type="AlphaFoldDB" id="A0A151B7W7"/>
<keyword evidence="2" id="KW-1185">Reference proteome</keyword>
<dbReference type="OrthoDB" id="3191472at2"/>
<gene>
    <name evidence="1" type="ORF">CLTEP_03900</name>
</gene>
<dbReference type="PATRIC" id="fig|1121338.3.peg.395"/>
<dbReference type="PANTHER" id="PTHR40056">
    <property type="entry name" value="HYPOTHETICAL CYTOSOLIC PROTEIN"/>
    <property type="match status" value="1"/>
</dbReference>
<organism evidence="1 2">
    <name type="scientific">Clostridium tepidiprofundi DSM 19306</name>
    <dbReference type="NCBI Taxonomy" id="1121338"/>
    <lineage>
        <taxon>Bacteria</taxon>
        <taxon>Bacillati</taxon>
        <taxon>Bacillota</taxon>
        <taxon>Clostridia</taxon>
        <taxon>Eubacteriales</taxon>
        <taxon>Clostridiaceae</taxon>
        <taxon>Clostridium</taxon>
    </lineage>
</organism>
<evidence type="ECO:0008006" key="3">
    <source>
        <dbReference type="Google" id="ProtNLM"/>
    </source>
</evidence>
<name>A0A151B7W7_9CLOT</name>
<reference evidence="1 2" key="1">
    <citation type="submission" date="2016-02" db="EMBL/GenBank/DDBJ databases">
        <title>Genome sequence of Clostridium tepidiprofundi DSM 19306.</title>
        <authorList>
            <person name="Poehlein A."/>
            <person name="Daniel R."/>
        </authorList>
    </citation>
    <scope>NUCLEOTIDE SEQUENCE [LARGE SCALE GENOMIC DNA]</scope>
    <source>
        <strain evidence="1 2">DSM 19306</strain>
    </source>
</reference>
<dbReference type="STRING" id="1121338.CLTEP_03900"/>
<protein>
    <recommendedName>
        <fullName evidence="3">DUF1836 domain-containing protein</fullName>
    </recommendedName>
</protein>
<evidence type="ECO:0000313" key="2">
    <source>
        <dbReference type="Proteomes" id="UP000075531"/>
    </source>
</evidence>
<dbReference type="EMBL" id="LTBA01000001">
    <property type="protein sequence ID" value="KYH35996.1"/>
    <property type="molecule type" value="Genomic_DNA"/>
</dbReference>
<dbReference type="Pfam" id="PF08876">
    <property type="entry name" value="DUF1836"/>
    <property type="match status" value="1"/>
</dbReference>
<proteinExistence type="predicted"/>
<sequence length="195" mass="23164">MEFSEKLNNIINDISFFDEIEISEIPCVDLYMDQVTTFFDDKLNHYKRNDKDKILTKTMINNYSKARILPPAKKKKYSKEHIILLILIYNLKQVLSINDIKTIMEPLLEKVSDESNSVSLENLYSIFLDIKEKEFKNFKESFQFQQNQIKYKLDELSEESKEMVQVILLIVTLINNACIQKRMAEKLIDNFFNKK</sequence>
<comment type="caution">
    <text evidence="1">The sequence shown here is derived from an EMBL/GenBank/DDBJ whole genome shotgun (WGS) entry which is preliminary data.</text>
</comment>
<evidence type="ECO:0000313" key="1">
    <source>
        <dbReference type="EMBL" id="KYH35996.1"/>
    </source>
</evidence>
<dbReference type="InterPro" id="IPR014975">
    <property type="entry name" value="DUF1836"/>
</dbReference>
<dbReference type="Proteomes" id="UP000075531">
    <property type="component" value="Unassembled WGS sequence"/>
</dbReference>